<feature type="region of interest" description="Disordered" evidence="1">
    <location>
        <begin position="48"/>
        <end position="137"/>
    </location>
</feature>
<sequence length="137" mass="15209">MRPSPRSSCSCSRSPGWPSPGGVSTATLPAAHSRRIQRSWRYRRIFRRSRRRDADRGDPCPRSESQATAPTAVATVEREAPTETIATAEQESPTEVIRTGESEAPTETIPTSDSEARTEAIRLDHDETKPDHKPKQD</sequence>
<feature type="region of interest" description="Disordered" evidence="1">
    <location>
        <begin position="1"/>
        <end position="34"/>
    </location>
</feature>
<feature type="compositionally biased region" description="Basic and acidic residues" evidence="1">
    <location>
        <begin position="114"/>
        <end position="137"/>
    </location>
</feature>
<reference evidence="2 3" key="1">
    <citation type="submission" date="2017-02" db="EMBL/GenBank/DDBJ databases">
        <title>Complete genome sequences of Mycobacterium kansasii strains isolated from rhesus macaques.</title>
        <authorList>
            <person name="Panda A."/>
            <person name="Nagaraj S."/>
            <person name="Zhao X."/>
            <person name="Tettelin H."/>
            <person name="Detolla L.J."/>
        </authorList>
    </citation>
    <scope>NUCLEOTIDE SEQUENCE [LARGE SCALE GENOMIC DNA]</scope>
    <source>
        <strain evidence="2 3">11-3813</strain>
    </source>
</reference>
<organism evidence="2 3">
    <name type="scientific">Mycobacterium kansasii</name>
    <dbReference type="NCBI Taxonomy" id="1768"/>
    <lineage>
        <taxon>Bacteria</taxon>
        <taxon>Bacillati</taxon>
        <taxon>Actinomycetota</taxon>
        <taxon>Actinomycetes</taxon>
        <taxon>Mycobacteriales</taxon>
        <taxon>Mycobacteriaceae</taxon>
        <taxon>Mycobacterium</taxon>
    </lineage>
</organism>
<evidence type="ECO:0000313" key="3">
    <source>
        <dbReference type="Proteomes" id="UP000189229"/>
    </source>
</evidence>
<evidence type="ECO:0000256" key="1">
    <source>
        <dbReference type="SAM" id="MobiDB-lite"/>
    </source>
</evidence>
<comment type="caution">
    <text evidence="2">The sequence shown here is derived from an EMBL/GenBank/DDBJ whole genome shotgun (WGS) entry which is preliminary data.</text>
</comment>
<feature type="compositionally biased region" description="Polar residues" evidence="1">
    <location>
        <begin position="84"/>
        <end position="93"/>
    </location>
</feature>
<accession>A0A1V3WFK4</accession>
<gene>
    <name evidence="2" type="ORF">BZL30_8863</name>
</gene>
<keyword evidence="2" id="KW-0472">Membrane</keyword>
<name>A0A1V3WFK4_MYCKA</name>
<feature type="compositionally biased region" description="Basic and acidic residues" evidence="1">
    <location>
        <begin position="52"/>
        <end position="61"/>
    </location>
</feature>
<evidence type="ECO:0000313" key="2">
    <source>
        <dbReference type="EMBL" id="OOK65041.1"/>
    </source>
</evidence>
<proteinExistence type="predicted"/>
<protein>
    <submittedName>
        <fullName evidence="2">Putative cONSERVED TRANSMEMBRANE PROTEIN</fullName>
    </submittedName>
</protein>
<dbReference type="AlphaFoldDB" id="A0A1V3WFK4"/>
<keyword evidence="2" id="KW-0812">Transmembrane</keyword>
<dbReference type="Proteomes" id="UP000189229">
    <property type="component" value="Unassembled WGS sequence"/>
</dbReference>
<feature type="compositionally biased region" description="Low complexity" evidence="1">
    <location>
        <begin position="1"/>
        <end position="22"/>
    </location>
</feature>
<dbReference type="EMBL" id="MVBM01000011">
    <property type="protein sequence ID" value="OOK65041.1"/>
    <property type="molecule type" value="Genomic_DNA"/>
</dbReference>